<evidence type="ECO:0000256" key="6">
    <source>
        <dbReference type="ARBA" id="ARBA00023136"/>
    </source>
</evidence>
<evidence type="ECO:0000256" key="1">
    <source>
        <dbReference type="ARBA" id="ARBA00004141"/>
    </source>
</evidence>
<organism evidence="10 11">
    <name type="scientific">Tetradesmus obliquus</name>
    <name type="common">Green alga</name>
    <name type="synonym">Acutodesmus obliquus</name>
    <dbReference type="NCBI Taxonomy" id="3088"/>
    <lineage>
        <taxon>Eukaryota</taxon>
        <taxon>Viridiplantae</taxon>
        <taxon>Chlorophyta</taxon>
        <taxon>core chlorophytes</taxon>
        <taxon>Chlorophyceae</taxon>
        <taxon>CS clade</taxon>
        <taxon>Sphaeropleales</taxon>
        <taxon>Scenedesmaceae</taxon>
        <taxon>Tetradesmus</taxon>
    </lineage>
</organism>
<dbReference type="Proteomes" id="UP001244341">
    <property type="component" value="Chromosome 10b"/>
</dbReference>
<keyword evidence="5 8" id="KW-1133">Transmembrane helix</keyword>
<dbReference type="InterPro" id="IPR001594">
    <property type="entry name" value="Palmitoyltrfase_DHHC"/>
</dbReference>
<keyword evidence="3 8" id="KW-0808">Transferase</keyword>
<feature type="transmembrane region" description="Helical" evidence="8">
    <location>
        <begin position="55"/>
        <end position="74"/>
    </location>
</feature>
<keyword evidence="6 8" id="KW-0472">Membrane</keyword>
<comment type="catalytic activity">
    <reaction evidence="8">
        <text>L-cysteinyl-[protein] + hexadecanoyl-CoA = S-hexadecanoyl-L-cysteinyl-[protein] + CoA</text>
        <dbReference type="Rhea" id="RHEA:36683"/>
        <dbReference type="Rhea" id="RHEA-COMP:10131"/>
        <dbReference type="Rhea" id="RHEA-COMP:11032"/>
        <dbReference type="ChEBI" id="CHEBI:29950"/>
        <dbReference type="ChEBI" id="CHEBI:57287"/>
        <dbReference type="ChEBI" id="CHEBI:57379"/>
        <dbReference type="ChEBI" id="CHEBI:74151"/>
        <dbReference type="EC" id="2.3.1.225"/>
    </reaction>
</comment>
<dbReference type="InterPro" id="IPR039859">
    <property type="entry name" value="PFA4/ZDH16/20/ERF2-like"/>
</dbReference>
<keyword evidence="7 8" id="KW-0012">Acyltransferase</keyword>
<dbReference type="EMBL" id="CP126217">
    <property type="protein sequence ID" value="WIA19054.1"/>
    <property type="molecule type" value="Genomic_DNA"/>
</dbReference>
<gene>
    <name evidence="10" type="ORF">OEZ85_003710</name>
</gene>
<reference evidence="10 11" key="1">
    <citation type="submission" date="2023-05" db="EMBL/GenBank/DDBJ databases">
        <title>A 100% complete, gapless, phased diploid assembly of the Scenedesmus obliquus UTEX 3031 genome.</title>
        <authorList>
            <person name="Biondi T.C."/>
            <person name="Hanschen E.R."/>
            <person name="Kwon T."/>
            <person name="Eng W."/>
            <person name="Kruse C.P.S."/>
            <person name="Koehler S.I."/>
            <person name="Kunde Y."/>
            <person name="Gleasner C.D."/>
            <person name="You Mak K.T."/>
            <person name="Polle J."/>
            <person name="Hovde B.T."/>
            <person name="Starkenburg S.R."/>
        </authorList>
    </citation>
    <scope>NUCLEOTIDE SEQUENCE [LARGE SCALE GENOMIC DNA]</scope>
    <source>
        <strain evidence="10 11">DOE0152z</strain>
    </source>
</reference>
<keyword evidence="4 8" id="KW-0812">Transmembrane</keyword>
<evidence type="ECO:0000256" key="3">
    <source>
        <dbReference type="ARBA" id="ARBA00022679"/>
    </source>
</evidence>
<evidence type="ECO:0000256" key="8">
    <source>
        <dbReference type="RuleBase" id="RU079119"/>
    </source>
</evidence>
<dbReference type="EC" id="2.3.1.225" evidence="8"/>
<evidence type="ECO:0000259" key="9">
    <source>
        <dbReference type="Pfam" id="PF01529"/>
    </source>
</evidence>
<name>A0ABY8UDC5_TETOB</name>
<feature type="transmembrane region" description="Helical" evidence="8">
    <location>
        <begin position="25"/>
        <end position="48"/>
    </location>
</feature>
<dbReference type="PANTHER" id="PTHR12246">
    <property type="entry name" value="PALMITOYLTRANSFERASE ZDHHC16"/>
    <property type="match status" value="1"/>
</dbReference>
<protein>
    <recommendedName>
        <fullName evidence="8">S-acyltransferase</fullName>
        <ecNumber evidence="8">2.3.1.225</ecNumber>
    </recommendedName>
    <alternativeName>
        <fullName evidence="8">Palmitoyltransferase</fullName>
    </alternativeName>
</protein>
<proteinExistence type="inferred from homology"/>
<evidence type="ECO:0000256" key="5">
    <source>
        <dbReference type="ARBA" id="ARBA00022989"/>
    </source>
</evidence>
<evidence type="ECO:0000256" key="7">
    <source>
        <dbReference type="ARBA" id="ARBA00023315"/>
    </source>
</evidence>
<feature type="transmembrane region" description="Helical" evidence="8">
    <location>
        <begin position="143"/>
        <end position="164"/>
    </location>
</feature>
<sequence>MKTKQLSWALLVDHAATAWQPYYVAFVWVSIAWVSAVFLWSVILEVYAVKGALHAACHFVWGMWLLVNICYHYYQAVHLAPGYTSDVDLQVLKDAMTFEWRWCGTCNRPKPPMCHHCSMCGRCKLRMDHHCPFTANCVGAANYHHFFLFTLWLTLGCVSGYGTLELMDRWLGPDSNDADAAEAHVHLPHVSCSFWGYMYSRGPRRNWQRALRVSGRWWWLRWWLPAAAVRWDAAGSDVAEAWS</sequence>
<dbReference type="Pfam" id="PF01529">
    <property type="entry name" value="DHHC"/>
    <property type="match status" value="1"/>
</dbReference>
<evidence type="ECO:0000256" key="2">
    <source>
        <dbReference type="ARBA" id="ARBA00008574"/>
    </source>
</evidence>
<comment type="subcellular location">
    <subcellularLocation>
        <location evidence="1">Membrane</location>
        <topology evidence="1">Multi-pass membrane protein</topology>
    </subcellularLocation>
</comment>
<evidence type="ECO:0000313" key="11">
    <source>
        <dbReference type="Proteomes" id="UP001244341"/>
    </source>
</evidence>
<feature type="domain" description="Palmitoyltransferase DHHC" evidence="9">
    <location>
        <begin position="98"/>
        <end position="161"/>
    </location>
</feature>
<evidence type="ECO:0000313" key="10">
    <source>
        <dbReference type="EMBL" id="WIA19054.1"/>
    </source>
</evidence>
<evidence type="ECO:0000256" key="4">
    <source>
        <dbReference type="ARBA" id="ARBA00022692"/>
    </source>
</evidence>
<comment type="domain">
    <text evidence="8">The DHHC domain is required for palmitoyltransferase activity.</text>
</comment>
<keyword evidence="11" id="KW-1185">Reference proteome</keyword>
<comment type="similarity">
    <text evidence="2 8">Belongs to the DHHC palmitoyltransferase family.</text>
</comment>
<accession>A0ABY8UDC5</accession>